<dbReference type="PROSITE" id="PS51782">
    <property type="entry name" value="LYSM"/>
    <property type="match status" value="1"/>
</dbReference>
<dbReference type="CDD" id="cd00118">
    <property type="entry name" value="LysM"/>
    <property type="match status" value="1"/>
</dbReference>
<feature type="transmembrane region" description="Helical" evidence="2">
    <location>
        <begin position="131"/>
        <end position="149"/>
    </location>
</feature>
<feature type="compositionally biased region" description="Basic and acidic residues" evidence="1">
    <location>
        <begin position="80"/>
        <end position="92"/>
    </location>
</feature>
<dbReference type="Pfam" id="PF01476">
    <property type="entry name" value="LysM"/>
    <property type="match status" value="1"/>
</dbReference>
<reference evidence="4 5" key="1">
    <citation type="journal article" date="2018" name="Evol. Lett.">
        <title>Horizontal gene cluster transfer increased hallucinogenic mushroom diversity.</title>
        <authorList>
            <person name="Reynolds H.T."/>
            <person name="Vijayakumar V."/>
            <person name="Gluck-Thaler E."/>
            <person name="Korotkin H.B."/>
            <person name="Matheny P.B."/>
            <person name="Slot J.C."/>
        </authorList>
    </citation>
    <scope>NUCLEOTIDE SEQUENCE [LARGE SCALE GENOMIC DNA]</scope>
    <source>
        <strain evidence="4 5">2631</strain>
    </source>
</reference>
<dbReference type="Gene3D" id="3.10.350.10">
    <property type="entry name" value="LysM domain"/>
    <property type="match status" value="1"/>
</dbReference>
<evidence type="ECO:0000313" key="4">
    <source>
        <dbReference type="EMBL" id="PPQ89973.1"/>
    </source>
</evidence>
<evidence type="ECO:0000256" key="1">
    <source>
        <dbReference type="SAM" id="MobiDB-lite"/>
    </source>
</evidence>
<dbReference type="EMBL" id="NHYD01001756">
    <property type="protein sequence ID" value="PPQ89973.1"/>
    <property type="molecule type" value="Genomic_DNA"/>
</dbReference>
<protein>
    <recommendedName>
        <fullName evidence="3">LysM domain-containing protein</fullName>
    </recommendedName>
</protein>
<evidence type="ECO:0000313" key="5">
    <source>
        <dbReference type="Proteomes" id="UP000283269"/>
    </source>
</evidence>
<organism evidence="4 5">
    <name type="scientific">Psilocybe cyanescens</name>
    <dbReference type="NCBI Taxonomy" id="93625"/>
    <lineage>
        <taxon>Eukaryota</taxon>
        <taxon>Fungi</taxon>
        <taxon>Dikarya</taxon>
        <taxon>Basidiomycota</taxon>
        <taxon>Agaricomycotina</taxon>
        <taxon>Agaricomycetes</taxon>
        <taxon>Agaricomycetidae</taxon>
        <taxon>Agaricales</taxon>
        <taxon>Agaricineae</taxon>
        <taxon>Strophariaceae</taxon>
        <taxon>Psilocybe</taxon>
    </lineage>
</organism>
<feature type="compositionally biased region" description="Basic and acidic residues" evidence="1">
    <location>
        <begin position="235"/>
        <end position="245"/>
    </location>
</feature>
<keyword evidence="2" id="KW-0812">Transmembrane</keyword>
<name>A0A409XGU2_PSICY</name>
<dbReference type="InterPro" id="IPR036779">
    <property type="entry name" value="LysM_dom_sf"/>
</dbReference>
<feature type="compositionally biased region" description="Low complexity" evidence="1">
    <location>
        <begin position="52"/>
        <end position="68"/>
    </location>
</feature>
<feature type="compositionally biased region" description="Basic and acidic residues" evidence="1">
    <location>
        <begin position="10"/>
        <end position="23"/>
    </location>
</feature>
<dbReference type="SUPFAM" id="SSF54106">
    <property type="entry name" value="LysM domain"/>
    <property type="match status" value="1"/>
</dbReference>
<comment type="caution">
    <text evidence="4">The sequence shown here is derived from an EMBL/GenBank/DDBJ whole genome shotgun (WGS) entry which is preliminary data.</text>
</comment>
<keyword evidence="5" id="KW-1185">Reference proteome</keyword>
<evidence type="ECO:0000259" key="3">
    <source>
        <dbReference type="PROSITE" id="PS51782"/>
    </source>
</evidence>
<dbReference type="InterPro" id="IPR018392">
    <property type="entry name" value="LysM"/>
</dbReference>
<dbReference type="InParanoid" id="A0A409XGU2"/>
<dbReference type="Proteomes" id="UP000283269">
    <property type="component" value="Unassembled WGS sequence"/>
</dbReference>
<feature type="region of interest" description="Disordered" evidence="1">
    <location>
        <begin position="222"/>
        <end position="245"/>
    </location>
</feature>
<evidence type="ECO:0000256" key="2">
    <source>
        <dbReference type="SAM" id="Phobius"/>
    </source>
</evidence>
<gene>
    <name evidence="4" type="ORF">CVT25_009613</name>
</gene>
<proteinExistence type="predicted"/>
<feature type="compositionally biased region" description="Acidic residues" evidence="1">
    <location>
        <begin position="69"/>
        <end position="79"/>
    </location>
</feature>
<keyword evidence="2" id="KW-0472">Membrane</keyword>
<feature type="domain" description="LysM" evidence="3">
    <location>
        <begin position="169"/>
        <end position="213"/>
    </location>
</feature>
<feature type="region of interest" description="Disordered" evidence="1">
    <location>
        <begin position="50"/>
        <end position="121"/>
    </location>
</feature>
<accession>A0A409XGU2</accession>
<feature type="region of interest" description="Disordered" evidence="1">
    <location>
        <begin position="1"/>
        <end position="23"/>
    </location>
</feature>
<dbReference type="AlphaFoldDB" id="A0A409XGU2"/>
<dbReference type="OrthoDB" id="2107166at2759"/>
<sequence>MGRWTQYDEDEHRLPEGMKRVGYDADSGRYIFSGGWRGPVGAQFGEMTNVNALPPSVAPESSSSPEALEPTDEADDEDENNGRRRDDVEASPRTRSRGYQLLSEDHTRPVVPRTAQSKSTTGTRMGAYRTLFPFFLIIAVVLLLMWRLLISPNLSSPPPTAKKCPEGTVSRWVQPGDSCWELARESGWSMERFKEVNARVACDALMPGTSVCLAPSKEKMEKMEKMRMVQRQQRGQKEQQQPRRT</sequence>
<dbReference type="SMART" id="SM00257">
    <property type="entry name" value="LysM"/>
    <property type="match status" value="1"/>
</dbReference>
<keyword evidence="2" id="KW-1133">Transmembrane helix</keyword>